<dbReference type="InterPro" id="IPR041700">
    <property type="entry name" value="OMP_b-brl_3"/>
</dbReference>
<dbReference type="Gene3D" id="2.170.130.10">
    <property type="entry name" value="TonB-dependent receptor, plug domain"/>
    <property type="match status" value="1"/>
</dbReference>
<dbReference type="AlphaFoldDB" id="A0A8J2XQR0"/>
<dbReference type="InterPro" id="IPR036942">
    <property type="entry name" value="Beta-barrel_TonB_sf"/>
</dbReference>
<evidence type="ECO:0000256" key="2">
    <source>
        <dbReference type="ARBA" id="ARBA00023136"/>
    </source>
</evidence>
<evidence type="ECO:0000256" key="3">
    <source>
        <dbReference type="ARBA" id="ARBA00023237"/>
    </source>
</evidence>
<dbReference type="Gene3D" id="2.60.40.1120">
    <property type="entry name" value="Carboxypeptidase-like, regulatory domain"/>
    <property type="match status" value="1"/>
</dbReference>
<evidence type="ECO:0000313" key="7">
    <source>
        <dbReference type="EMBL" id="GGA86045.1"/>
    </source>
</evidence>
<protein>
    <recommendedName>
        <fullName evidence="9">TonB-dependent receptor</fullName>
    </recommendedName>
</protein>
<dbReference type="InterPro" id="IPR008969">
    <property type="entry name" value="CarboxyPept-like_regulatory"/>
</dbReference>
<dbReference type="Pfam" id="PF13620">
    <property type="entry name" value="CarboxypepD_reg"/>
    <property type="match status" value="1"/>
</dbReference>
<dbReference type="PANTHER" id="PTHR40980">
    <property type="entry name" value="PLUG DOMAIN-CONTAINING PROTEIN"/>
    <property type="match status" value="1"/>
</dbReference>
<organism evidence="7 8">
    <name type="scientific">Puia dinghuensis</name>
    <dbReference type="NCBI Taxonomy" id="1792502"/>
    <lineage>
        <taxon>Bacteria</taxon>
        <taxon>Pseudomonadati</taxon>
        <taxon>Bacteroidota</taxon>
        <taxon>Chitinophagia</taxon>
        <taxon>Chitinophagales</taxon>
        <taxon>Chitinophagaceae</taxon>
        <taxon>Puia</taxon>
    </lineage>
</organism>
<dbReference type="Proteomes" id="UP000607559">
    <property type="component" value="Unassembled WGS sequence"/>
</dbReference>
<dbReference type="Pfam" id="PF07715">
    <property type="entry name" value="Plug"/>
    <property type="match status" value="1"/>
</dbReference>
<proteinExistence type="predicted"/>
<dbReference type="GO" id="GO:0009279">
    <property type="term" value="C:cell outer membrane"/>
    <property type="evidence" value="ECO:0007669"/>
    <property type="project" value="UniProtKB-SubCell"/>
</dbReference>
<evidence type="ECO:0000313" key="8">
    <source>
        <dbReference type="Proteomes" id="UP000607559"/>
    </source>
</evidence>
<accession>A0A8J2XQR0</accession>
<comment type="caution">
    <text evidence="7">The sequence shown here is derived from an EMBL/GenBank/DDBJ whole genome shotgun (WGS) entry which is preliminary data.</text>
</comment>
<dbReference type="InterPro" id="IPR037066">
    <property type="entry name" value="Plug_dom_sf"/>
</dbReference>
<dbReference type="Pfam" id="PF14905">
    <property type="entry name" value="OMP_b-brl_3"/>
    <property type="match status" value="1"/>
</dbReference>
<feature type="domain" description="Outer membrane protein beta-barrel" evidence="6">
    <location>
        <begin position="367"/>
        <end position="774"/>
    </location>
</feature>
<feature type="region of interest" description="Disordered" evidence="4">
    <location>
        <begin position="783"/>
        <end position="806"/>
    </location>
</feature>
<evidence type="ECO:0000259" key="6">
    <source>
        <dbReference type="Pfam" id="PF14905"/>
    </source>
</evidence>
<keyword evidence="3" id="KW-0998">Cell outer membrane</keyword>
<evidence type="ECO:0000259" key="5">
    <source>
        <dbReference type="Pfam" id="PF07715"/>
    </source>
</evidence>
<dbReference type="PANTHER" id="PTHR40980:SF4">
    <property type="entry name" value="TONB-DEPENDENT RECEPTOR-LIKE BETA-BARREL DOMAIN-CONTAINING PROTEIN"/>
    <property type="match status" value="1"/>
</dbReference>
<name>A0A8J2XQR0_9BACT</name>
<dbReference type="SUPFAM" id="SSF56935">
    <property type="entry name" value="Porins"/>
    <property type="match status" value="1"/>
</dbReference>
<evidence type="ECO:0000256" key="4">
    <source>
        <dbReference type="SAM" id="MobiDB-lite"/>
    </source>
</evidence>
<feature type="domain" description="TonB-dependent receptor plug" evidence="5">
    <location>
        <begin position="118"/>
        <end position="206"/>
    </location>
</feature>
<dbReference type="EMBL" id="BMJC01000001">
    <property type="protein sequence ID" value="GGA86045.1"/>
    <property type="molecule type" value="Genomic_DNA"/>
</dbReference>
<keyword evidence="8" id="KW-1185">Reference proteome</keyword>
<gene>
    <name evidence="7" type="ORF">GCM10011511_06380</name>
</gene>
<dbReference type="Gene3D" id="2.40.170.20">
    <property type="entry name" value="TonB-dependent receptor, beta-barrel domain"/>
    <property type="match status" value="1"/>
</dbReference>
<dbReference type="SUPFAM" id="SSF49464">
    <property type="entry name" value="Carboxypeptidase regulatory domain-like"/>
    <property type="match status" value="1"/>
</dbReference>
<keyword evidence="2" id="KW-0472">Membrane</keyword>
<evidence type="ECO:0000256" key="1">
    <source>
        <dbReference type="ARBA" id="ARBA00004442"/>
    </source>
</evidence>
<reference evidence="7" key="1">
    <citation type="journal article" date="2014" name="Int. J. Syst. Evol. Microbiol.">
        <title>Complete genome sequence of Corynebacterium casei LMG S-19264T (=DSM 44701T), isolated from a smear-ripened cheese.</title>
        <authorList>
            <consortium name="US DOE Joint Genome Institute (JGI-PGF)"/>
            <person name="Walter F."/>
            <person name="Albersmeier A."/>
            <person name="Kalinowski J."/>
            <person name="Ruckert C."/>
        </authorList>
    </citation>
    <scope>NUCLEOTIDE SEQUENCE</scope>
    <source>
        <strain evidence="7">CGMCC 1.15448</strain>
    </source>
</reference>
<dbReference type="InterPro" id="IPR012910">
    <property type="entry name" value="Plug_dom"/>
</dbReference>
<reference evidence="7" key="2">
    <citation type="submission" date="2020-09" db="EMBL/GenBank/DDBJ databases">
        <authorList>
            <person name="Sun Q."/>
            <person name="Zhou Y."/>
        </authorList>
    </citation>
    <scope>NUCLEOTIDE SEQUENCE</scope>
    <source>
        <strain evidence="7">CGMCC 1.15448</strain>
    </source>
</reference>
<sequence>MAQVNGKITGTTRDTKGQPIEAATITLLNAKDSSRLKETATDKSGGFTFEEVPAGKYLVKASSVGFSSLFSAPFAVAKDGAARNVPPLELPAAPATSLVAVAVVGKKPFFEQKADRMVVNVDASPSNAGSTAMDVLEKSPGVTLDKDDNISLKGKQQVTIMIDGKPTYLSATQLASYLRSLPASSIDQIELMTNPSAKYDAAGNSGIINIKTKKNKMKGFNGNLNLTHTQGVYPKPSGSLNLNYRNGKANFFLNAGYAHWEGFQHLSITRKYLDGDAAKTINSIFTQETEMHFINPEMNLKLGMDYYLTPKTTIGFVVSGFHNQEQNRSTSNIRLLDPHYNLDSVVFSPSTNTTTWNNGSVNLNFRHTYDSTGRELTADLDYVRYSALSDQYFDNLTYASDMAKLNETILTGHLPSTINIYTFKTDYTRPLAHGYKLESGIKLSYVNTDNTANYYNLLNNVPEVDTTKTNHFLYHENINAAYINMTKEIKKWSIQLGFRAENTNYFGHQLGNGLSVINRDSSFSRSYVNLFPTAFISYSINDNNQLTVNYGRRIDRPAYQDLNPFLFFLDQYTYQAGNPYLQPQYTNNVELSHTWRHKLTTTLNYSHTNNFFTETFEQSGQATIVRRGNIGSREDAGIAISAQLPIAKWWTSILYSNLNYNKFSGMLYGENLNVSATTLLLNMNNQFTFKGGWGGEVSGFYRTKGVEGQVVIYPLGQASAAVSKKLLHDKASLKLAVRDIFYTNHPHGYLNFQQTEATFSNRRDSRQVACTFTWNFGKPFKGMAGGRRQNGAGEEENRVKSGGNGN</sequence>
<comment type="subcellular location">
    <subcellularLocation>
        <location evidence="1">Cell outer membrane</location>
    </subcellularLocation>
</comment>
<evidence type="ECO:0008006" key="9">
    <source>
        <dbReference type="Google" id="ProtNLM"/>
    </source>
</evidence>